<reference evidence="2" key="1">
    <citation type="submission" date="2016-06" db="UniProtKB">
        <authorList>
            <consortium name="WormBaseParasite"/>
        </authorList>
    </citation>
    <scope>IDENTIFICATION</scope>
</reference>
<protein>
    <submittedName>
        <fullName evidence="2">PABS domain-containing protein</fullName>
    </submittedName>
</protein>
<dbReference type="Pfam" id="PF01564">
    <property type="entry name" value="Spermine_synth"/>
    <property type="match status" value="1"/>
</dbReference>
<dbReference type="AlphaFoldDB" id="A0A183U0C7"/>
<sequence>LMAPAFATGSLSSDRNAKSDVLIIGLGGAHMNNFLHHKFPKMNMTVAELEPTMVEVARKYFGLKEDETQRVFVMNGLDYLQKAAKNGWKYDAIYIDACPTRYPLEEEIMCPVEVFREDSSIALMRKVLKNNGSLVIKMLLFYDDVDEKAEKVIVCSPEGVPKNRYEKNALEENAVKFYMDTGLVDDECCLATVDECCIYEHPITTETPSH</sequence>
<organism evidence="1 2">
    <name type="scientific">Toxocara canis</name>
    <name type="common">Canine roundworm</name>
    <dbReference type="NCBI Taxonomy" id="6265"/>
    <lineage>
        <taxon>Eukaryota</taxon>
        <taxon>Metazoa</taxon>
        <taxon>Ecdysozoa</taxon>
        <taxon>Nematoda</taxon>
        <taxon>Chromadorea</taxon>
        <taxon>Rhabditida</taxon>
        <taxon>Spirurina</taxon>
        <taxon>Ascaridomorpha</taxon>
        <taxon>Ascaridoidea</taxon>
        <taxon>Toxocaridae</taxon>
        <taxon>Toxocara</taxon>
    </lineage>
</organism>
<dbReference type="WBParaSite" id="TCNE_0000194701-mRNA-1">
    <property type="protein sequence ID" value="TCNE_0000194701-mRNA-1"/>
    <property type="gene ID" value="TCNE_0000194701"/>
</dbReference>
<evidence type="ECO:0000313" key="2">
    <source>
        <dbReference type="WBParaSite" id="TCNE_0000194701-mRNA-1"/>
    </source>
</evidence>
<evidence type="ECO:0000313" key="1">
    <source>
        <dbReference type="Proteomes" id="UP000050794"/>
    </source>
</evidence>
<dbReference type="InterPro" id="IPR029063">
    <property type="entry name" value="SAM-dependent_MTases_sf"/>
</dbReference>
<proteinExistence type="predicted"/>
<dbReference type="SUPFAM" id="SSF53335">
    <property type="entry name" value="S-adenosyl-L-methionine-dependent methyltransferases"/>
    <property type="match status" value="1"/>
</dbReference>
<dbReference type="Gene3D" id="3.40.50.150">
    <property type="entry name" value="Vaccinia Virus protein VP39"/>
    <property type="match status" value="1"/>
</dbReference>
<dbReference type="Proteomes" id="UP000050794">
    <property type="component" value="Unassembled WGS sequence"/>
</dbReference>
<keyword evidence="1" id="KW-1185">Reference proteome</keyword>
<accession>A0A183U0C7</accession>
<name>A0A183U0C7_TOXCA</name>